<name>A0A1V2K7R3_PSECE</name>
<organism evidence="1 2">
    <name type="scientific">Pseudomonas cedrina subsp. cedrina</name>
    <dbReference type="NCBI Taxonomy" id="76762"/>
    <lineage>
        <taxon>Bacteria</taxon>
        <taxon>Pseudomonadati</taxon>
        <taxon>Pseudomonadota</taxon>
        <taxon>Gammaproteobacteria</taxon>
        <taxon>Pseudomonadales</taxon>
        <taxon>Pseudomonadaceae</taxon>
        <taxon>Pseudomonas</taxon>
    </lineage>
</organism>
<dbReference type="Proteomes" id="UP000189295">
    <property type="component" value="Unassembled WGS sequence"/>
</dbReference>
<proteinExistence type="predicted"/>
<comment type="caution">
    <text evidence="1">The sequence shown here is derived from an EMBL/GenBank/DDBJ whole genome shotgun (WGS) entry which is preliminary data.</text>
</comment>
<accession>A0A1V2K7R3</accession>
<dbReference type="AlphaFoldDB" id="A0A1V2K7R3"/>
<dbReference type="RefSeq" id="WP_076952380.1">
    <property type="nucleotide sequence ID" value="NZ_MNPW01000007.1"/>
</dbReference>
<dbReference type="EMBL" id="MNPW01000007">
    <property type="protein sequence ID" value="ONH53136.1"/>
    <property type="molecule type" value="Genomic_DNA"/>
</dbReference>
<evidence type="ECO:0000313" key="1">
    <source>
        <dbReference type="EMBL" id="ONH53136.1"/>
    </source>
</evidence>
<reference evidence="1 2" key="1">
    <citation type="submission" date="2016-10" db="EMBL/GenBank/DDBJ databases">
        <title>Pseudomonas lactis sp. nov. and Pseudomonas paralactis sp. nov., isolated from bovine raw milk.</title>
        <authorList>
            <person name="Von Neubeck M."/>
            <person name="Huptas C."/>
            <person name="Glueck C."/>
            <person name="Krewinkel M."/>
            <person name="Stoeckel M."/>
            <person name="Stressler T."/>
            <person name="Fischer L."/>
            <person name="Hinrichs J."/>
            <person name="Scherer S."/>
            <person name="Wenning M."/>
        </authorList>
    </citation>
    <scope>NUCLEOTIDE SEQUENCE [LARGE SCALE GENOMIC DNA]</scope>
    <source>
        <strain evidence="1 2">DSM 17516</strain>
    </source>
</reference>
<dbReference type="OrthoDB" id="7025429at2"/>
<gene>
    <name evidence="1" type="ORF">BLL36_15735</name>
</gene>
<protein>
    <submittedName>
        <fullName evidence="1">Uncharacterized protein</fullName>
    </submittedName>
</protein>
<sequence>MKAKQPNGKPAIKSEDSLNWQRARLVGKYSERYIGTLEVRWLKLDKFRFQTDQYMITGDIKRKKANINVEVYGNVTGSWKVNSPDNMYQDGQWRPWLTEGNFLIGASTKISVIVTFIFDMPDVDKRIQVKELFII</sequence>
<evidence type="ECO:0000313" key="2">
    <source>
        <dbReference type="Proteomes" id="UP000189295"/>
    </source>
</evidence>